<organism evidence="2">
    <name type="scientific">Sesamum latifolium</name>
    <dbReference type="NCBI Taxonomy" id="2727402"/>
    <lineage>
        <taxon>Eukaryota</taxon>
        <taxon>Viridiplantae</taxon>
        <taxon>Streptophyta</taxon>
        <taxon>Embryophyta</taxon>
        <taxon>Tracheophyta</taxon>
        <taxon>Spermatophyta</taxon>
        <taxon>Magnoliopsida</taxon>
        <taxon>eudicotyledons</taxon>
        <taxon>Gunneridae</taxon>
        <taxon>Pentapetalae</taxon>
        <taxon>asterids</taxon>
        <taxon>lamiids</taxon>
        <taxon>Lamiales</taxon>
        <taxon>Pedaliaceae</taxon>
        <taxon>Sesamum</taxon>
    </lineage>
</organism>
<proteinExistence type="predicted"/>
<sequence length="108" mass="11394">MIIDRRGSYRGDWPDRRHPSFNADSAFMEETSPSSITLYTNSRNSEMLNSLRTLSICAVGWWARPPPLAATRSPSAAIGIPSVIIASTAKGSPSAAPPTAGSSSATSV</sequence>
<accession>A0AAW2WTD3</accession>
<dbReference type="EMBL" id="JACGWN010000007">
    <property type="protein sequence ID" value="KAL0444663.1"/>
    <property type="molecule type" value="Genomic_DNA"/>
</dbReference>
<feature type="region of interest" description="Disordered" evidence="1">
    <location>
        <begin position="89"/>
        <end position="108"/>
    </location>
</feature>
<evidence type="ECO:0000313" key="2">
    <source>
        <dbReference type="EMBL" id="KAL0444663.1"/>
    </source>
</evidence>
<dbReference type="AlphaFoldDB" id="A0AAW2WTD3"/>
<reference evidence="2" key="1">
    <citation type="submission" date="2020-06" db="EMBL/GenBank/DDBJ databases">
        <authorList>
            <person name="Li T."/>
            <person name="Hu X."/>
            <person name="Zhang T."/>
            <person name="Song X."/>
            <person name="Zhang H."/>
            <person name="Dai N."/>
            <person name="Sheng W."/>
            <person name="Hou X."/>
            <person name="Wei L."/>
        </authorList>
    </citation>
    <scope>NUCLEOTIDE SEQUENCE</scope>
    <source>
        <strain evidence="2">KEN1</strain>
        <tissue evidence="2">Leaf</tissue>
    </source>
</reference>
<reference evidence="2" key="2">
    <citation type="journal article" date="2024" name="Plant">
        <title>Genomic evolution and insights into agronomic trait innovations of Sesamum species.</title>
        <authorList>
            <person name="Miao H."/>
            <person name="Wang L."/>
            <person name="Qu L."/>
            <person name="Liu H."/>
            <person name="Sun Y."/>
            <person name="Le M."/>
            <person name="Wang Q."/>
            <person name="Wei S."/>
            <person name="Zheng Y."/>
            <person name="Lin W."/>
            <person name="Duan Y."/>
            <person name="Cao H."/>
            <person name="Xiong S."/>
            <person name="Wang X."/>
            <person name="Wei L."/>
            <person name="Li C."/>
            <person name="Ma Q."/>
            <person name="Ju M."/>
            <person name="Zhao R."/>
            <person name="Li G."/>
            <person name="Mu C."/>
            <person name="Tian Q."/>
            <person name="Mei H."/>
            <person name="Zhang T."/>
            <person name="Gao T."/>
            <person name="Zhang H."/>
        </authorList>
    </citation>
    <scope>NUCLEOTIDE SEQUENCE</scope>
    <source>
        <strain evidence="2">KEN1</strain>
    </source>
</reference>
<gene>
    <name evidence="2" type="ORF">Slati_2189000</name>
</gene>
<name>A0AAW2WTD3_9LAMI</name>
<evidence type="ECO:0000256" key="1">
    <source>
        <dbReference type="SAM" id="MobiDB-lite"/>
    </source>
</evidence>
<protein>
    <submittedName>
        <fullName evidence="2">Uncharacterized protein</fullName>
    </submittedName>
</protein>
<comment type="caution">
    <text evidence="2">The sequence shown here is derived from an EMBL/GenBank/DDBJ whole genome shotgun (WGS) entry which is preliminary data.</text>
</comment>